<accession>A0A1E5XHF6</accession>
<comment type="caution">
    <text evidence="2">The sequence shown here is derived from an EMBL/GenBank/DDBJ whole genome shotgun (WGS) entry which is preliminary data.</text>
</comment>
<organism evidence="2 3">
    <name type="scientific">Devosia insulae DS-56</name>
    <dbReference type="NCBI Taxonomy" id="1116389"/>
    <lineage>
        <taxon>Bacteria</taxon>
        <taxon>Pseudomonadati</taxon>
        <taxon>Pseudomonadota</taxon>
        <taxon>Alphaproteobacteria</taxon>
        <taxon>Hyphomicrobiales</taxon>
        <taxon>Devosiaceae</taxon>
        <taxon>Devosia</taxon>
    </lineage>
</organism>
<reference evidence="2 3" key="1">
    <citation type="journal article" date="2015" name="Genome Announc.">
        <title>Genome Assemblies of Three Soil-Associated Devosia species: D. insulae, D. limi, and D. soli.</title>
        <authorList>
            <person name="Hassan Y.I."/>
            <person name="Lepp D."/>
            <person name="Zhou T."/>
        </authorList>
    </citation>
    <scope>NUCLEOTIDE SEQUENCE [LARGE SCALE GENOMIC DNA]</scope>
    <source>
        <strain evidence="2 3">DS-56</strain>
    </source>
</reference>
<evidence type="ECO:0000313" key="2">
    <source>
        <dbReference type="EMBL" id="OEO28028.1"/>
    </source>
</evidence>
<proteinExistence type="predicted"/>
<keyword evidence="1" id="KW-0472">Membrane</keyword>
<dbReference type="Pfam" id="PF07332">
    <property type="entry name" value="Phage_holin_3_6"/>
    <property type="match status" value="1"/>
</dbReference>
<gene>
    <name evidence="2" type="ORF">VW23_006425</name>
</gene>
<dbReference type="EMBL" id="LAJE02000401">
    <property type="protein sequence ID" value="OEO28028.1"/>
    <property type="molecule type" value="Genomic_DNA"/>
</dbReference>
<keyword evidence="1" id="KW-0812">Transmembrane</keyword>
<dbReference type="InterPro" id="IPR009937">
    <property type="entry name" value="Phage_holin_3_6"/>
</dbReference>
<keyword evidence="3" id="KW-1185">Reference proteome</keyword>
<evidence type="ECO:0000256" key="1">
    <source>
        <dbReference type="SAM" id="Phobius"/>
    </source>
</evidence>
<evidence type="ECO:0000313" key="3">
    <source>
        <dbReference type="Proteomes" id="UP000095463"/>
    </source>
</evidence>
<dbReference type="AlphaFoldDB" id="A0A1E5XHF6"/>
<dbReference type="OrthoDB" id="8371646at2"/>
<feature type="transmembrane region" description="Helical" evidence="1">
    <location>
        <begin position="49"/>
        <end position="79"/>
    </location>
</feature>
<keyword evidence="1" id="KW-1133">Transmembrane helix</keyword>
<dbReference type="RefSeq" id="WP_069912604.1">
    <property type="nucleotide sequence ID" value="NZ_LAJE02000401.1"/>
</dbReference>
<protein>
    <submittedName>
        <fullName evidence="2">Nutrient deprivation-induced protein</fullName>
    </submittedName>
</protein>
<dbReference type="Proteomes" id="UP000095463">
    <property type="component" value="Unassembled WGS sequence"/>
</dbReference>
<name>A0A1E5XHF6_9HYPH</name>
<feature type="transmembrane region" description="Helical" evidence="1">
    <location>
        <begin position="85"/>
        <end position="106"/>
    </location>
</feature>
<sequence length="138" mass="14337">MADTERPHTLTDLLGGLAGDISGLFRKEIQLAKTEASEKLGDVLTASKGLAIGGVLAIGAVGVFLSALVIGLSWVLVAIGMSEQAAGFIASIVVAVVVGVIAWSFISKSLEAWKATTFELDRTTHSLARDAEVVKESL</sequence>